<dbReference type="RefSeq" id="WP_101251291.1">
    <property type="nucleotide sequence ID" value="NZ_PIUM01000016.1"/>
</dbReference>
<evidence type="ECO:0000256" key="1">
    <source>
        <dbReference type="SAM" id="SignalP"/>
    </source>
</evidence>
<dbReference type="InterPro" id="IPR017853">
    <property type="entry name" value="GH"/>
</dbReference>
<evidence type="ECO:0000313" key="2">
    <source>
        <dbReference type="EMBL" id="PKU23835.1"/>
    </source>
</evidence>
<keyword evidence="1" id="KW-0732">Signal</keyword>
<dbReference type="OrthoDB" id="7180791at2"/>
<reference evidence="3" key="1">
    <citation type="submission" date="2017-12" db="EMBL/GenBank/DDBJ databases">
        <title>Draft genome sequence of Telmatospirillum siberiense 26-4b1T, an acidotolerant peatland alphaproteobacterium potentially involved in sulfur cycling.</title>
        <authorList>
            <person name="Hausmann B."/>
            <person name="Pjevac P."/>
            <person name="Schreck K."/>
            <person name="Herbold C.W."/>
            <person name="Daims H."/>
            <person name="Wagner M."/>
            <person name="Pester M."/>
            <person name="Loy A."/>
        </authorList>
    </citation>
    <scope>NUCLEOTIDE SEQUENCE [LARGE SCALE GENOMIC DNA]</scope>
    <source>
        <strain evidence="3">26-4b1</strain>
    </source>
</reference>
<protein>
    <recommendedName>
        <fullName evidence="4">Asl1-like glycosyl hydrolase catalytic domain-containing protein</fullName>
    </recommendedName>
</protein>
<feature type="signal peptide" evidence="1">
    <location>
        <begin position="1"/>
        <end position="24"/>
    </location>
</feature>
<keyword evidence="3" id="KW-1185">Reference proteome</keyword>
<evidence type="ECO:0000313" key="3">
    <source>
        <dbReference type="Proteomes" id="UP000233293"/>
    </source>
</evidence>
<sequence>MSFVARFVSAVLSVVMLGVGPALADNPFGVMLWPKGSDDLSLVAARAKGLGVGWLRPPAVFIDRWQSGSSCPICSEPARAGLDVALTVRNGGWDYTPRRPSTAPTDMEAYKQTLTSILNAWKPKILVVENEENNPQFYRAGATPSENLAAYGRELTTACSVAHAQGIACTNGGLSSEAASAVTWFTMLERGASETACGFAKRAFSGTNGGPTAETLCQYRTSADVPADVKTALLRDGEQMLAFYKAAPIDMVNLHWFGRDAAVLANIADVVAHASGKPVMSNELGQWRWDADPLNVRPLLRAAFAAGVRPAIWFSIDTPSTLSLFEEDGSLRQTGREFAHQMSGRK</sequence>
<dbReference type="SUPFAM" id="SSF51445">
    <property type="entry name" value="(Trans)glycosidases"/>
    <property type="match status" value="1"/>
</dbReference>
<proteinExistence type="predicted"/>
<comment type="caution">
    <text evidence="2">The sequence shown here is derived from an EMBL/GenBank/DDBJ whole genome shotgun (WGS) entry which is preliminary data.</text>
</comment>
<accession>A0A2N3PTV1</accession>
<dbReference type="AlphaFoldDB" id="A0A2N3PTV1"/>
<organism evidence="2 3">
    <name type="scientific">Telmatospirillum siberiense</name>
    <dbReference type="NCBI Taxonomy" id="382514"/>
    <lineage>
        <taxon>Bacteria</taxon>
        <taxon>Pseudomonadati</taxon>
        <taxon>Pseudomonadota</taxon>
        <taxon>Alphaproteobacteria</taxon>
        <taxon>Rhodospirillales</taxon>
        <taxon>Rhodospirillaceae</taxon>
        <taxon>Telmatospirillum</taxon>
    </lineage>
</organism>
<feature type="chain" id="PRO_5014807441" description="Asl1-like glycosyl hydrolase catalytic domain-containing protein" evidence="1">
    <location>
        <begin position="25"/>
        <end position="346"/>
    </location>
</feature>
<name>A0A2N3PTV1_9PROT</name>
<gene>
    <name evidence="2" type="ORF">CWS72_14230</name>
</gene>
<evidence type="ECO:0008006" key="4">
    <source>
        <dbReference type="Google" id="ProtNLM"/>
    </source>
</evidence>
<dbReference type="EMBL" id="PIUM01000016">
    <property type="protein sequence ID" value="PKU23835.1"/>
    <property type="molecule type" value="Genomic_DNA"/>
</dbReference>
<dbReference type="Proteomes" id="UP000233293">
    <property type="component" value="Unassembled WGS sequence"/>
</dbReference>